<feature type="non-terminal residue" evidence="11">
    <location>
        <position position="1"/>
    </location>
</feature>
<evidence type="ECO:0000256" key="9">
    <source>
        <dbReference type="ARBA" id="ARBA00030608"/>
    </source>
</evidence>
<evidence type="ECO:0000256" key="5">
    <source>
        <dbReference type="ARBA" id="ARBA00022792"/>
    </source>
</evidence>
<evidence type="ECO:0000256" key="6">
    <source>
        <dbReference type="ARBA" id="ARBA00022989"/>
    </source>
</evidence>
<protein>
    <recommendedName>
        <fullName evidence="3">NADH dehydrogenase [ubiquinone] 1 alpha subcomplex subunit 11</fullName>
    </recommendedName>
    <alternativeName>
        <fullName evidence="9">Complex I-B14.7</fullName>
    </alternativeName>
    <alternativeName>
        <fullName evidence="10">NADH-ubiquinone oxidoreductase subunit B14.7</fullName>
    </alternativeName>
</protein>
<accession>A0A851EX57</accession>
<evidence type="ECO:0000256" key="1">
    <source>
        <dbReference type="ARBA" id="ARBA00004292"/>
    </source>
</evidence>
<dbReference type="InterPro" id="IPR039205">
    <property type="entry name" value="NDUFA11"/>
</dbReference>
<evidence type="ECO:0000256" key="8">
    <source>
        <dbReference type="ARBA" id="ARBA00023136"/>
    </source>
</evidence>
<name>A0A851EX57_PITSO</name>
<evidence type="ECO:0000256" key="3">
    <source>
        <dbReference type="ARBA" id="ARBA00018191"/>
    </source>
</evidence>
<dbReference type="GO" id="GO:0045271">
    <property type="term" value="C:respiratory chain complex I"/>
    <property type="evidence" value="ECO:0007669"/>
    <property type="project" value="InterPro"/>
</dbReference>
<keyword evidence="5" id="KW-0999">Mitochondrion inner membrane</keyword>
<keyword evidence="6" id="KW-1133">Transmembrane helix</keyword>
<evidence type="ECO:0000313" key="11">
    <source>
        <dbReference type="EMBL" id="NWI87539.1"/>
    </source>
</evidence>
<dbReference type="AlphaFoldDB" id="A0A851EX57"/>
<evidence type="ECO:0000256" key="2">
    <source>
        <dbReference type="ARBA" id="ARBA00008699"/>
    </source>
</evidence>
<dbReference type="GO" id="GO:0005743">
    <property type="term" value="C:mitochondrial inner membrane"/>
    <property type="evidence" value="ECO:0007669"/>
    <property type="project" value="UniProtKB-SubCell"/>
</dbReference>
<feature type="non-terminal residue" evidence="11">
    <location>
        <position position="62"/>
    </location>
</feature>
<dbReference type="PANTHER" id="PTHR21382:SF1">
    <property type="entry name" value="NADH DEHYDROGENASE [UBIQUINONE] 1 ALPHA SUBCOMPLEX SUBUNIT 11"/>
    <property type="match status" value="1"/>
</dbReference>
<sequence>ALGAMAGYWDSPEGERCPERTWLSTRVGAAAGLVGAAYRIILLRPGSALAALEMAAANTVTM</sequence>
<keyword evidence="7" id="KW-0496">Mitochondrion</keyword>
<proteinExistence type="inferred from homology"/>
<evidence type="ECO:0000256" key="7">
    <source>
        <dbReference type="ARBA" id="ARBA00023128"/>
    </source>
</evidence>
<keyword evidence="12" id="KW-1185">Reference proteome</keyword>
<comment type="caution">
    <text evidence="11">The sequence shown here is derived from an EMBL/GenBank/DDBJ whole genome shotgun (WGS) entry which is preliminary data.</text>
</comment>
<dbReference type="Proteomes" id="UP000633448">
    <property type="component" value="Unassembled WGS sequence"/>
</dbReference>
<comment type="subcellular location">
    <subcellularLocation>
        <location evidence="1">Mitochondrion inner membrane</location>
        <topology evidence="1">Multi-pass membrane protein</topology>
        <orientation evidence="1">Matrix side</orientation>
    </subcellularLocation>
</comment>
<reference evidence="11" key="1">
    <citation type="submission" date="2019-10" db="EMBL/GenBank/DDBJ databases">
        <title>Bird 10,000 Genomes (B10K) Project - Family phase.</title>
        <authorList>
            <person name="Zhang G."/>
        </authorList>
    </citation>
    <scope>NUCLEOTIDE SEQUENCE</scope>
    <source>
        <strain evidence="11">B10K-DU-002-53</strain>
        <tissue evidence="11">Muscle</tissue>
    </source>
</reference>
<organism evidence="11 12">
    <name type="scientific">Pitta sordida</name>
    <name type="common">Hooded pitta</name>
    <dbReference type="NCBI Taxonomy" id="9163"/>
    <lineage>
        <taxon>Eukaryota</taxon>
        <taxon>Metazoa</taxon>
        <taxon>Chordata</taxon>
        <taxon>Craniata</taxon>
        <taxon>Vertebrata</taxon>
        <taxon>Euteleostomi</taxon>
        <taxon>Archelosauria</taxon>
        <taxon>Archosauria</taxon>
        <taxon>Dinosauria</taxon>
        <taxon>Saurischia</taxon>
        <taxon>Theropoda</taxon>
        <taxon>Coelurosauria</taxon>
        <taxon>Aves</taxon>
        <taxon>Neognathae</taxon>
        <taxon>Neoaves</taxon>
        <taxon>Telluraves</taxon>
        <taxon>Australaves</taxon>
        <taxon>Passeriformes</taxon>
        <taxon>Pittidae</taxon>
        <taxon>Pitta</taxon>
    </lineage>
</organism>
<keyword evidence="8" id="KW-0472">Membrane</keyword>
<dbReference type="PANTHER" id="PTHR21382">
    <property type="entry name" value="NADH-UBIQUINONE OXIDOREDUCTASE SUBUNIT"/>
    <property type="match status" value="1"/>
</dbReference>
<dbReference type="EMBL" id="WEKX01006841">
    <property type="protein sequence ID" value="NWI87539.1"/>
    <property type="molecule type" value="Genomic_DNA"/>
</dbReference>
<evidence type="ECO:0000313" key="12">
    <source>
        <dbReference type="Proteomes" id="UP000633448"/>
    </source>
</evidence>
<comment type="similarity">
    <text evidence="2">Belongs to the complex I NDUFA11 subunit family.</text>
</comment>
<keyword evidence="4" id="KW-0812">Transmembrane</keyword>
<evidence type="ECO:0000256" key="4">
    <source>
        <dbReference type="ARBA" id="ARBA00022692"/>
    </source>
</evidence>
<evidence type="ECO:0000256" key="10">
    <source>
        <dbReference type="ARBA" id="ARBA00031497"/>
    </source>
</evidence>
<gene>
    <name evidence="11" type="primary">Ndufa11</name>
    <name evidence="11" type="ORF">PITSOR_R11321</name>
</gene>
<dbReference type="GO" id="GO:0006120">
    <property type="term" value="P:mitochondrial electron transport, NADH to ubiquinone"/>
    <property type="evidence" value="ECO:0007669"/>
    <property type="project" value="InterPro"/>
</dbReference>